<keyword evidence="2" id="KW-1185">Reference proteome</keyword>
<reference evidence="1" key="1">
    <citation type="journal article" date="2024" name="BMC Genomics">
        <title>Functional annotation of a divergent genome using sequence and structure-based similarity.</title>
        <authorList>
            <person name="Svedberg D."/>
            <person name="Winiger R.R."/>
            <person name="Berg A."/>
            <person name="Sharma H."/>
            <person name="Tellgren-Roth C."/>
            <person name="Debrunner-Vossbrinck B.A."/>
            <person name="Vossbrinck C.R."/>
            <person name="Barandun J."/>
        </authorList>
    </citation>
    <scope>NUCLEOTIDE SEQUENCE</scope>
    <source>
        <strain evidence="1">Illinois isolate</strain>
    </source>
</reference>
<dbReference type="KEGG" id="vnx:VNE69_02198"/>
<dbReference type="EMBL" id="CP142727">
    <property type="protein sequence ID" value="WUR02677.1"/>
    <property type="molecule type" value="Genomic_DNA"/>
</dbReference>
<protein>
    <submittedName>
        <fullName evidence="1">Uncharacterized protein</fullName>
    </submittedName>
</protein>
<dbReference type="InterPro" id="IPR019340">
    <property type="entry name" value="Histone_AcTrfase_su3"/>
</dbReference>
<dbReference type="AlphaFoldDB" id="A0AAX4J9V3"/>
<dbReference type="GeneID" id="90540488"/>
<organism evidence="1 2">
    <name type="scientific">Vairimorpha necatrix</name>
    <dbReference type="NCBI Taxonomy" id="6039"/>
    <lineage>
        <taxon>Eukaryota</taxon>
        <taxon>Fungi</taxon>
        <taxon>Fungi incertae sedis</taxon>
        <taxon>Microsporidia</taxon>
        <taxon>Nosematidae</taxon>
        <taxon>Vairimorpha</taxon>
    </lineage>
</organism>
<accession>A0AAX4J9V3</accession>
<sequence length="161" mass="19533">MQKNIQSYYTEPTKSKCKSDQMNCIEFVDYISKYFKKIDNDTLSVLDLTHPGDIEYSDLLYQLIISDRDFSFKNEKSLVQVNNKRKTQIRNIIKNKVKYILIFEMLREIDSEMESIYIKRKKGYKKKKKDEDTMRIKELLERREQIEKEFKLDSQPQDYID</sequence>
<proteinExistence type="predicted"/>
<dbReference type="Proteomes" id="UP001334084">
    <property type="component" value="Chromosome 2"/>
</dbReference>
<gene>
    <name evidence="1" type="ORF">VNE69_02198</name>
</gene>
<evidence type="ECO:0000313" key="1">
    <source>
        <dbReference type="EMBL" id="WUR02677.1"/>
    </source>
</evidence>
<name>A0AAX4J9V3_9MICR</name>
<dbReference type="Pfam" id="PF10198">
    <property type="entry name" value="Ada3"/>
    <property type="match status" value="1"/>
</dbReference>
<evidence type="ECO:0000313" key="2">
    <source>
        <dbReference type="Proteomes" id="UP001334084"/>
    </source>
</evidence>
<dbReference type="RefSeq" id="XP_065328822.1">
    <property type="nucleotide sequence ID" value="XM_065472750.1"/>
</dbReference>